<dbReference type="AlphaFoldDB" id="A0A0F9CTC8"/>
<reference evidence="1" key="1">
    <citation type="journal article" date="2015" name="Nature">
        <title>Complex archaea that bridge the gap between prokaryotes and eukaryotes.</title>
        <authorList>
            <person name="Spang A."/>
            <person name="Saw J.H."/>
            <person name="Jorgensen S.L."/>
            <person name="Zaremba-Niedzwiedzka K."/>
            <person name="Martijn J."/>
            <person name="Lind A.E."/>
            <person name="van Eijk R."/>
            <person name="Schleper C."/>
            <person name="Guy L."/>
            <person name="Ettema T.J."/>
        </authorList>
    </citation>
    <scope>NUCLEOTIDE SEQUENCE</scope>
</reference>
<dbReference type="EMBL" id="LAZR01045040">
    <property type="protein sequence ID" value="KKL00056.1"/>
    <property type="molecule type" value="Genomic_DNA"/>
</dbReference>
<dbReference type="Gene3D" id="3.30.420.10">
    <property type="entry name" value="Ribonuclease H-like superfamily/Ribonuclease H"/>
    <property type="match status" value="1"/>
</dbReference>
<name>A0A0F9CTC8_9ZZZZ</name>
<protein>
    <submittedName>
        <fullName evidence="1">Uncharacterized protein</fullName>
    </submittedName>
</protein>
<organism evidence="1">
    <name type="scientific">marine sediment metagenome</name>
    <dbReference type="NCBI Taxonomy" id="412755"/>
    <lineage>
        <taxon>unclassified sequences</taxon>
        <taxon>metagenomes</taxon>
        <taxon>ecological metagenomes</taxon>
    </lineage>
</organism>
<sequence>MKFFLDTEFIDDGKTIEPISIGIITETGAEFYVELEFDEEKARRIPFLVEHVLPHLKATVGDFEASLERSKKDFSDFLEKQYATISWEADPSTSLGLIFNSMPIEDKVLLQYEIAQILTNPETGREYLAEWLGLIGSD</sequence>
<evidence type="ECO:0000313" key="1">
    <source>
        <dbReference type="EMBL" id="KKL00056.1"/>
    </source>
</evidence>
<gene>
    <name evidence="1" type="ORF">LCGC14_2628920</name>
</gene>
<feature type="non-terminal residue" evidence="1">
    <location>
        <position position="138"/>
    </location>
</feature>
<proteinExistence type="predicted"/>
<dbReference type="GO" id="GO:0003676">
    <property type="term" value="F:nucleic acid binding"/>
    <property type="evidence" value="ECO:0007669"/>
    <property type="project" value="InterPro"/>
</dbReference>
<dbReference type="InterPro" id="IPR036397">
    <property type="entry name" value="RNaseH_sf"/>
</dbReference>
<comment type="caution">
    <text evidence="1">The sequence shown here is derived from an EMBL/GenBank/DDBJ whole genome shotgun (WGS) entry which is preliminary data.</text>
</comment>
<accession>A0A0F9CTC8</accession>